<proteinExistence type="inferred from homology"/>
<evidence type="ECO:0000259" key="4">
    <source>
        <dbReference type="Pfam" id="PF25917"/>
    </source>
</evidence>
<dbReference type="Pfam" id="PF25876">
    <property type="entry name" value="HH_MFP_RND"/>
    <property type="match status" value="1"/>
</dbReference>
<name>A0A1H5VIP3_9VIBR</name>
<dbReference type="Gene3D" id="2.40.30.170">
    <property type="match status" value="1"/>
</dbReference>
<dbReference type="NCBIfam" id="TIGR01730">
    <property type="entry name" value="RND_mfp"/>
    <property type="match status" value="1"/>
</dbReference>
<dbReference type="Gene3D" id="2.40.420.20">
    <property type="match status" value="1"/>
</dbReference>
<accession>A0A1H5VIP3</accession>
<feature type="domain" description="Multidrug resistance protein MdtA-like alpha-helical hairpin" evidence="3">
    <location>
        <begin position="109"/>
        <end position="175"/>
    </location>
</feature>
<evidence type="ECO:0000259" key="6">
    <source>
        <dbReference type="Pfam" id="PF25967"/>
    </source>
</evidence>
<dbReference type="Gene3D" id="1.10.287.470">
    <property type="entry name" value="Helix hairpin bin"/>
    <property type="match status" value="1"/>
</dbReference>
<dbReference type="AlphaFoldDB" id="A0A1H5VIP3"/>
<keyword evidence="8" id="KW-1185">Reference proteome</keyword>
<reference evidence="8" key="1">
    <citation type="submission" date="2016-10" db="EMBL/GenBank/DDBJ databases">
        <authorList>
            <person name="Varghese N."/>
            <person name="Submissions S."/>
        </authorList>
    </citation>
    <scope>NUCLEOTIDE SEQUENCE [LARGE SCALE GENOMIC DNA]</scope>
    <source>
        <strain evidence="8">CGMCC 1.7062</strain>
    </source>
</reference>
<dbReference type="GO" id="GO:0030313">
    <property type="term" value="C:cell envelope"/>
    <property type="evidence" value="ECO:0007669"/>
    <property type="project" value="UniProtKB-SubCell"/>
</dbReference>
<evidence type="ECO:0000259" key="3">
    <source>
        <dbReference type="Pfam" id="PF25876"/>
    </source>
</evidence>
<evidence type="ECO:0000313" key="7">
    <source>
        <dbReference type="EMBL" id="SEF86681.1"/>
    </source>
</evidence>
<dbReference type="Gene3D" id="2.40.50.100">
    <property type="match status" value="1"/>
</dbReference>
<dbReference type="InterPro" id="IPR058625">
    <property type="entry name" value="MdtA-like_BSH"/>
</dbReference>
<dbReference type="SUPFAM" id="SSF111369">
    <property type="entry name" value="HlyD-like secretion proteins"/>
    <property type="match status" value="1"/>
</dbReference>
<dbReference type="InterPro" id="IPR058624">
    <property type="entry name" value="MdtA-like_HH"/>
</dbReference>
<sequence length="387" mass="42661">MSYIPHLDKALLKGLIAVLPLALLAGCDSEPQAVAQVKPSVKVLEVTMKAITPSEEFVGRTEATQDIKIKSKVRGNLLKTYFEEGSMVTKGDLLFEVDPEQYEAAVKASKALVAQSTAAYETAVRNFKRGEGLIEDNYISQADYDNLLSNKLQNAAALQSANAELDNAKLELGYTKIHAPFSGRIGRAEVFVGDLIIPDQTELVNLVQVEPMWVNFQLPERVIISAQKAAKLAEHDYSIEDLPVKLRFPDGSEFDETGTIDFIDNRVDATTGTLAVRAKFANSNQVVVPGLYVTAIIEAPTVQEVMLIPQRAVQEDQQGRYVLTVDSDKVVKRKNVVLGKRYGVDWELEQGLEKGELVITEGLQKARVGAEVDYEMDTVQPFDENDS</sequence>
<evidence type="ECO:0000259" key="5">
    <source>
        <dbReference type="Pfam" id="PF25944"/>
    </source>
</evidence>
<dbReference type="Pfam" id="PF25944">
    <property type="entry name" value="Beta-barrel_RND"/>
    <property type="match status" value="1"/>
</dbReference>
<evidence type="ECO:0000256" key="2">
    <source>
        <dbReference type="ARBA" id="ARBA00009477"/>
    </source>
</evidence>
<feature type="domain" description="Multidrug resistance protein MdtA-like C-terminal permuted SH3" evidence="6">
    <location>
        <begin position="305"/>
        <end position="365"/>
    </location>
</feature>
<protein>
    <submittedName>
        <fullName evidence="7">Membrane fusion protein, multidrug efflux system</fullName>
    </submittedName>
</protein>
<dbReference type="GO" id="GO:0022857">
    <property type="term" value="F:transmembrane transporter activity"/>
    <property type="evidence" value="ECO:0007669"/>
    <property type="project" value="InterPro"/>
</dbReference>
<dbReference type="Pfam" id="PF25967">
    <property type="entry name" value="RND-MFP_C"/>
    <property type="match status" value="1"/>
</dbReference>
<gene>
    <name evidence="7" type="ORF">SAMN04488244_104210</name>
</gene>
<dbReference type="InterPro" id="IPR058626">
    <property type="entry name" value="MdtA-like_b-barrel"/>
</dbReference>
<dbReference type="RefSeq" id="WP_103879477.1">
    <property type="nucleotide sequence ID" value="NZ_FNVG01000004.1"/>
</dbReference>
<dbReference type="GO" id="GO:0005886">
    <property type="term" value="C:plasma membrane"/>
    <property type="evidence" value="ECO:0007669"/>
    <property type="project" value="TreeGrafter"/>
</dbReference>
<dbReference type="Pfam" id="PF25917">
    <property type="entry name" value="BSH_RND"/>
    <property type="match status" value="1"/>
</dbReference>
<feature type="domain" description="Multidrug resistance protein MdtA-like beta-barrel" evidence="5">
    <location>
        <begin position="211"/>
        <end position="299"/>
    </location>
</feature>
<dbReference type="InterPro" id="IPR058627">
    <property type="entry name" value="MdtA-like_C"/>
</dbReference>
<dbReference type="Proteomes" id="UP000236721">
    <property type="component" value="Unassembled WGS sequence"/>
</dbReference>
<feature type="domain" description="Multidrug resistance protein MdtA-like barrel-sandwich hybrid" evidence="4">
    <location>
        <begin position="67"/>
        <end position="204"/>
    </location>
</feature>
<dbReference type="OrthoDB" id="9800613at2"/>
<dbReference type="InterPro" id="IPR006143">
    <property type="entry name" value="RND_pump_MFP"/>
</dbReference>
<comment type="subcellular location">
    <subcellularLocation>
        <location evidence="1">Cell inner membrane</location>
        <topology evidence="1">Lipid-anchor</topology>
    </subcellularLocation>
</comment>
<dbReference type="GO" id="GO:0046677">
    <property type="term" value="P:response to antibiotic"/>
    <property type="evidence" value="ECO:0007669"/>
    <property type="project" value="TreeGrafter"/>
</dbReference>
<comment type="similarity">
    <text evidence="2">Belongs to the membrane fusion protein (MFP) (TC 8.A.1) family.</text>
</comment>
<evidence type="ECO:0000256" key="1">
    <source>
        <dbReference type="ARBA" id="ARBA00004519"/>
    </source>
</evidence>
<dbReference type="EMBL" id="FNVG01000004">
    <property type="protein sequence ID" value="SEF86681.1"/>
    <property type="molecule type" value="Genomic_DNA"/>
</dbReference>
<evidence type="ECO:0000313" key="8">
    <source>
        <dbReference type="Proteomes" id="UP000236721"/>
    </source>
</evidence>
<dbReference type="PANTHER" id="PTHR30158">
    <property type="entry name" value="ACRA/E-RELATED COMPONENT OF DRUG EFFLUX TRANSPORTER"/>
    <property type="match status" value="1"/>
</dbReference>
<organism evidence="7 8">
    <name type="scientific">Vibrio hangzhouensis</name>
    <dbReference type="NCBI Taxonomy" id="462991"/>
    <lineage>
        <taxon>Bacteria</taxon>
        <taxon>Pseudomonadati</taxon>
        <taxon>Pseudomonadota</taxon>
        <taxon>Gammaproteobacteria</taxon>
        <taxon>Vibrionales</taxon>
        <taxon>Vibrionaceae</taxon>
        <taxon>Vibrio</taxon>
    </lineage>
</organism>